<dbReference type="PANTHER" id="PTHR42709">
    <property type="entry name" value="ALKALINE PHOSPHATASE LIKE PROTEIN"/>
    <property type="match status" value="1"/>
</dbReference>
<evidence type="ECO:0000256" key="2">
    <source>
        <dbReference type="ARBA" id="ARBA00010792"/>
    </source>
</evidence>
<evidence type="ECO:0000256" key="6">
    <source>
        <dbReference type="ARBA" id="ARBA00023136"/>
    </source>
</evidence>
<dbReference type="HOGENOM" id="CLU_044208_1_2_0"/>
<evidence type="ECO:0000256" key="1">
    <source>
        <dbReference type="ARBA" id="ARBA00004651"/>
    </source>
</evidence>
<dbReference type="EMBL" id="HF951689">
    <property type="protein sequence ID" value="CCW35987.1"/>
    <property type="molecule type" value="Genomic_DNA"/>
</dbReference>
<sequence length="213" mass="23243">MFTHLLTTVSLWIESVIARGGYGGIVLLMALESACIPLPSEVIMPFAGALTLEWIAAQNHRPTLNLFLVALAGAIGCVLGSALAYGIGATGGREVAFRYGRYVLLRRRDLERAERWFAHQGAIVVFVSRLLPVVRTFISLPAGVARMPFISFLVLTFLGSLPWCLALAWLGVLVGGNLERIKTVFHGADALIVAILLVLLLFWIRHHLQGEEA</sequence>
<evidence type="ECO:0000256" key="3">
    <source>
        <dbReference type="ARBA" id="ARBA00022475"/>
    </source>
</evidence>
<feature type="transmembrane region" description="Helical" evidence="7">
    <location>
        <begin position="64"/>
        <end position="87"/>
    </location>
</feature>
<dbReference type="PATRIC" id="fig|1303518.3.peg.2263"/>
<keyword evidence="3" id="KW-1003">Cell membrane</keyword>
<feature type="transmembrane region" description="Helical" evidence="7">
    <location>
        <begin position="184"/>
        <end position="204"/>
    </location>
</feature>
<evidence type="ECO:0000256" key="7">
    <source>
        <dbReference type="SAM" id="Phobius"/>
    </source>
</evidence>
<comment type="similarity">
    <text evidence="2">Belongs to the DedA family.</text>
</comment>
<name>S0EVY6_CHTCT</name>
<dbReference type="InParanoid" id="S0EVY6"/>
<evidence type="ECO:0000259" key="8">
    <source>
        <dbReference type="Pfam" id="PF09335"/>
    </source>
</evidence>
<dbReference type="OrthoDB" id="9813426at2"/>
<feature type="transmembrane region" description="Helical" evidence="7">
    <location>
        <begin position="150"/>
        <end position="172"/>
    </location>
</feature>
<keyword evidence="6 7" id="KW-0472">Membrane</keyword>
<dbReference type="GO" id="GO:0005886">
    <property type="term" value="C:plasma membrane"/>
    <property type="evidence" value="ECO:0007669"/>
    <property type="project" value="UniProtKB-SubCell"/>
</dbReference>
<evidence type="ECO:0000256" key="4">
    <source>
        <dbReference type="ARBA" id="ARBA00022692"/>
    </source>
</evidence>
<reference evidence="10" key="1">
    <citation type="submission" date="2013-03" db="EMBL/GenBank/DDBJ databases">
        <title>Genome sequence of Chthonomonas calidirosea, the first sequenced genome from the Armatimonadetes phylum (formally candidate division OP10).</title>
        <authorList>
            <person name="Lee K.C.Y."/>
            <person name="Morgan X.C."/>
            <person name="Dunfield P.F."/>
            <person name="Tamas I."/>
            <person name="Houghton K.M."/>
            <person name="Vyssotski M."/>
            <person name="Ryan J.L.J."/>
            <person name="Lagutin K."/>
            <person name="McDonald I.R."/>
            <person name="Stott M.B."/>
        </authorList>
    </citation>
    <scope>NUCLEOTIDE SEQUENCE [LARGE SCALE GENOMIC DNA]</scope>
    <source>
        <strain evidence="10">DSM 23976 / ICMP 18418 / T49</strain>
    </source>
</reference>
<dbReference type="AlphaFoldDB" id="S0EVY6"/>
<dbReference type="eggNOG" id="COG0586">
    <property type="taxonomic scope" value="Bacteria"/>
</dbReference>
<dbReference type="InterPro" id="IPR032816">
    <property type="entry name" value="VTT_dom"/>
</dbReference>
<gene>
    <name evidence="9" type="ORF">CCALI_02180</name>
</gene>
<accession>S0EVY6</accession>
<proteinExistence type="inferred from homology"/>
<evidence type="ECO:0000256" key="5">
    <source>
        <dbReference type="ARBA" id="ARBA00022989"/>
    </source>
</evidence>
<feature type="transmembrane region" description="Helical" evidence="7">
    <location>
        <begin position="116"/>
        <end position="138"/>
    </location>
</feature>
<dbReference type="Proteomes" id="UP000014227">
    <property type="component" value="Chromosome I"/>
</dbReference>
<comment type="subcellular location">
    <subcellularLocation>
        <location evidence="1">Cell membrane</location>
        <topology evidence="1">Multi-pass membrane protein</topology>
    </subcellularLocation>
</comment>
<keyword evidence="10" id="KW-1185">Reference proteome</keyword>
<keyword evidence="5 7" id="KW-1133">Transmembrane helix</keyword>
<dbReference type="FunCoup" id="S0EVY6">
    <property type="interactions" value="273"/>
</dbReference>
<keyword evidence="4 7" id="KW-0812">Transmembrane</keyword>
<dbReference type="Pfam" id="PF09335">
    <property type="entry name" value="VTT_dom"/>
    <property type="match status" value="1"/>
</dbReference>
<dbReference type="PANTHER" id="PTHR42709:SF6">
    <property type="entry name" value="UNDECAPRENYL PHOSPHATE TRANSPORTER A"/>
    <property type="match status" value="1"/>
</dbReference>
<evidence type="ECO:0000313" key="10">
    <source>
        <dbReference type="Proteomes" id="UP000014227"/>
    </source>
</evidence>
<protein>
    <submittedName>
        <fullName evidence="9">Uncharacterized membrane-associated protein</fullName>
    </submittedName>
</protein>
<evidence type="ECO:0000313" key="9">
    <source>
        <dbReference type="EMBL" id="CCW35987.1"/>
    </source>
</evidence>
<dbReference type="STRING" id="454171.CP488_01913"/>
<dbReference type="KEGG" id="ccz:CCALI_02180"/>
<feature type="transmembrane region" description="Helical" evidence="7">
    <location>
        <begin position="28"/>
        <end position="52"/>
    </location>
</feature>
<feature type="domain" description="VTT" evidence="8">
    <location>
        <begin position="38"/>
        <end position="171"/>
    </location>
</feature>
<dbReference type="InterPro" id="IPR051311">
    <property type="entry name" value="DedA_domain"/>
</dbReference>
<organism evidence="9 10">
    <name type="scientific">Chthonomonas calidirosea (strain DSM 23976 / ICMP 18418 / T49)</name>
    <dbReference type="NCBI Taxonomy" id="1303518"/>
    <lineage>
        <taxon>Bacteria</taxon>
        <taxon>Bacillati</taxon>
        <taxon>Armatimonadota</taxon>
        <taxon>Chthonomonadia</taxon>
        <taxon>Chthonomonadales</taxon>
        <taxon>Chthonomonadaceae</taxon>
        <taxon>Chthonomonas</taxon>
    </lineage>
</organism>
<dbReference type="RefSeq" id="WP_016483508.1">
    <property type="nucleotide sequence ID" value="NC_021487.1"/>
</dbReference>